<gene>
    <name evidence="2" type="ORF">AVDCRST_MAG61-1229</name>
</gene>
<proteinExistence type="predicted"/>
<evidence type="ECO:0000313" key="2">
    <source>
        <dbReference type="EMBL" id="CAA9303433.1"/>
    </source>
</evidence>
<reference evidence="2" key="1">
    <citation type="submission" date="2020-02" db="EMBL/GenBank/DDBJ databases">
        <authorList>
            <person name="Meier V. D."/>
        </authorList>
    </citation>
    <scope>NUCLEOTIDE SEQUENCE</scope>
    <source>
        <strain evidence="2">AVDCRST_MAG61</strain>
    </source>
</reference>
<evidence type="ECO:0000256" key="1">
    <source>
        <dbReference type="SAM" id="Phobius"/>
    </source>
</evidence>
<keyword evidence="1" id="KW-0472">Membrane</keyword>
<feature type="transmembrane region" description="Helical" evidence="1">
    <location>
        <begin position="35"/>
        <end position="54"/>
    </location>
</feature>
<evidence type="ECO:0008006" key="3">
    <source>
        <dbReference type="Google" id="ProtNLM"/>
    </source>
</evidence>
<keyword evidence="1" id="KW-0812">Transmembrane</keyword>
<sequence length="223" mass="22441">MSSAEQESPVRPAGPVQVHSIGNAGSRGRLRSSGAFAILAGLLWAVGVGTEIVLRPQRPDGSVAAPVLFTFVTAAGLAGSLFLVLAFRGLRASVLTEGRASAAPAGRAARAGSWCCVAGAVLLLVFAAASLVSGLAAGAVWEPSFLAFALGMLVLLGGQLALGLAVRRHDVGAGGMWPCLVLGSACIVVALVVPADPWHDLGLFGLFAAWVALGSGLLLRARA</sequence>
<feature type="transmembrane region" description="Helical" evidence="1">
    <location>
        <begin position="177"/>
        <end position="195"/>
    </location>
</feature>
<name>A0A6J4KGV6_9ACTN</name>
<dbReference type="AlphaFoldDB" id="A0A6J4KGV6"/>
<feature type="transmembrane region" description="Helical" evidence="1">
    <location>
        <begin position="145"/>
        <end position="165"/>
    </location>
</feature>
<protein>
    <recommendedName>
        <fullName evidence="3">Integral membrane protein</fullName>
    </recommendedName>
</protein>
<accession>A0A6J4KGV6</accession>
<feature type="transmembrane region" description="Helical" evidence="1">
    <location>
        <begin position="111"/>
        <end position="139"/>
    </location>
</feature>
<keyword evidence="1" id="KW-1133">Transmembrane helix</keyword>
<organism evidence="2">
    <name type="scientific">uncultured Friedmanniella sp</name>
    <dbReference type="NCBI Taxonomy" id="335381"/>
    <lineage>
        <taxon>Bacteria</taxon>
        <taxon>Bacillati</taxon>
        <taxon>Actinomycetota</taxon>
        <taxon>Actinomycetes</taxon>
        <taxon>Propionibacteriales</taxon>
        <taxon>Nocardioidaceae</taxon>
        <taxon>Friedmanniella</taxon>
        <taxon>environmental samples</taxon>
    </lineage>
</organism>
<feature type="transmembrane region" description="Helical" evidence="1">
    <location>
        <begin position="201"/>
        <end position="219"/>
    </location>
</feature>
<feature type="transmembrane region" description="Helical" evidence="1">
    <location>
        <begin position="66"/>
        <end position="90"/>
    </location>
</feature>
<dbReference type="EMBL" id="CADCTT010000175">
    <property type="protein sequence ID" value="CAA9303433.1"/>
    <property type="molecule type" value="Genomic_DNA"/>
</dbReference>